<dbReference type="OMA" id="HEMVYRT"/>
<organism evidence="1 2">
    <name type="scientific">Chenopodium quinoa</name>
    <name type="common">Quinoa</name>
    <dbReference type="NCBI Taxonomy" id="63459"/>
    <lineage>
        <taxon>Eukaryota</taxon>
        <taxon>Viridiplantae</taxon>
        <taxon>Streptophyta</taxon>
        <taxon>Embryophyta</taxon>
        <taxon>Tracheophyta</taxon>
        <taxon>Spermatophyta</taxon>
        <taxon>Magnoliopsida</taxon>
        <taxon>eudicotyledons</taxon>
        <taxon>Gunneridae</taxon>
        <taxon>Pentapetalae</taxon>
        <taxon>Caryophyllales</taxon>
        <taxon>Chenopodiaceae</taxon>
        <taxon>Chenopodioideae</taxon>
        <taxon>Atripliceae</taxon>
        <taxon>Chenopodium</taxon>
    </lineage>
</organism>
<dbReference type="EnsemblPlants" id="AUR62006186-RA">
    <property type="protein sequence ID" value="AUR62006186-RA:cds"/>
    <property type="gene ID" value="AUR62006186"/>
</dbReference>
<dbReference type="PANTHER" id="PTHR33148">
    <property type="entry name" value="PLASTID MOVEMENT IMPAIRED PROTEIN-RELATED"/>
    <property type="match status" value="1"/>
</dbReference>
<dbReference type="AlphaFoldDB" id="A0A803L2U7"/>
<dbReference type="RefSeq" id="XP_021761900.1">
    <property type="nucleotide sequence ID" value="XM_021906208.1"/>
</dbReference>
<dbReference type="Gramene" id="AUR62006186-RA">
    <property type="protein sequence ID" value="AUR62006186-RA:cds"/>
    <property type="gene ID" value="AUR62006186"/>
</dbReference>
<sequence length="158" mass="17832">MGNCLRSQGKLVQVAKPDGKILEYKASMRVIDVLSEFQGHGLSDNLPVLQYMKPNIELMAGHLYYLIPLPVQSPKVKKKVSFAEPEKVEESKSKDTSLTIKLVISKQELKEMLEKGAVSLDELVSKPQNDRCRTEKLDEQSYGSKTWMPSLKSIHEVD</sequence>
<dbReference type="Pfam" id="PF14009">
    <property type="entry name" value="PADRE"/>
    <property type="match status" value="1"/>
</dbReference>
<keyword evidence="2" id="KW-1185">Reference proteome</keyword>
<dbReference type="InterPro" id="IPR025322">
    <property type="entry name" value="PADRE_dom"/>
</dbReference>
<protein>
    <submittedName>
        <fullName evidence="1">Uncharacterized protein</fullName>
    </submittedName>
</protein>
<proteinExistence type="predicted"/>
<dbReference type="Proteomes" id="UP000596660">
    <property type="component" value="Unplaced"/>
</dbReference>
<reference evidence="1" key="2">
    <citation type="submission" date="2021-03" db="UniProtKB">
        <authorList>
            <consortium name="EnsemblPlants"/>
        </authorList>
    </citation>
    <scope>IDENTIFICATION</scope>
</reference>
<reference evidence="1" key="1">
    <citation type="journal article" date="2017" name="Nature">
        <title>The genome of Chenopodium quinoa.</title>
        <authorList>
            <person name="Jarvis D.E."/>
            <person name="Ho Y.S."/>
            <person name="Lightfoot D.J."/>
            <person name="Schmoeckel S.M."/>
            <person name="Li B."/>
            <person name="Borm T.J.A."/>
            <person name="Ohyanagi H."/>
            <person name="Mineta K."/>
            <person name="Michell C.T."/>
            <person name="Saber N."/>
            <person name="Kharbatia N.M."/>
            <person name="Rupper R.R."/>
            <person name="Sharp A.R."/>
            <person name="Dally N."/>
            <person name="Boughton B.A."/>
            <person name="Woo Y.H."/>
            <person name="Gao G."/>
            <person name="Schijlen E.G.W.M."/>
            <person name="Guo X."/>
            <person name="Momin A.A."/>
            <person name="Negrao S."/>
            <person name="Al-Babili S."/>
            <person name="Gehring C."/>
            <person name="Roessner U."/>
            <person name="Jung C."/>
            <person name="Murphy K."/>
            <person name="Arold S.T."/>
            <person name="Gojobori T."/>
            <person name="van der Linden C.G."/>
            <person name="van Loo E.N."/>
            <person name="Jellen E.N."/>
            <person name="Maughan P.J."/>
            <person name="Tester M."/>
        </authorList>
    </citation>
    <scope>NUCLEOTIDE SEQUENCE [LARGE SCALE GENOMIC DNA]</scope>
    <source>
        <strain evidence="1">cv. PI 614886</strain>
    </source>
</reference>
<gene>
    <name evidence="1" type="primary">LOC110726725</name>
</gene>
<dbReference type="GeneID" id="110726725"/>
<dbReference type="PANTHER" id="PTHR33148:SF46">
    <property type="entry name" value="EMB|CAB85509.1"/>
    <property type="match status" value="1"/>
</dbReference>
<dbReference type="KEGG" id="cqi:110726725"/>
<evidence type="ECO:0000313" key="2">
    <source>
        <dbReference type="Proteomes" id="UP000596660"/>
    </source>
</evidence>
<evidence type="ECO:0000313" key="1">
    <source>
        <dbReference type="EnsemblPlants" id="AUR62006186-RA:cds"/>
    </source>
</evidence>
<dbReference type="OrthoDB" id="1688863at2759"/>
<accession>A0A803L2U7</accession>
<name>A0A803L2U7_CHEQI</name>